<dbReference type="PROSITE" id="PS50977">
    <property type="entry name" value="HTH_TETR_2"/>
    <property type="match status" value="1"/>
</dbReference>
<organism evidence="5 6">
    <name type="scientific">Caldalkalibacillus horti</name>
    <dbReference type="NCBI Taxonomy" id="77523"/>
    <lineage>
        <taxon>Bacteria</taxon>
        <taxon>Bacillati</taxon>
        <taxon>Bacillota</taxon>
        <taxon>Bacilli</taxon>
        <taxon>Bacillales</taxon>
        <taxon>Bacillaceae</taxon>
        <taxon>Caldalkalibacillus</taxon>
    </lineage>
</organism>
<evidence type="ECO:0000313" key="5">
    <source>
        <dbReference type="EMBL" id="MDQ0166192.1"/>
    </source>
</evidence>
<dbReference type="Gene3D" id="1.10.357.10">
    <property type="entry name" value="Tetracycline Repressor, domain 2"/>
    <property type="match status" value="1"/>
</dbReference>
<dbReference type="Proteomes" id="UP001235840">
    <property type="component" value="Unassembled WGS sequence"/>
</dbReference>
<sequence length="173" mass="19347">MKEWIPIPGTSKDTLIKAALEEFSSKGYKGVNITELAEKAKMTTGAVYHHFGSKAKLYEVVRAEMEQRIVDRMEGAASLFDQKDQALKAALLTGLAFVVKQDICKLIGEETPTKRKDKIEIFLGELSEDTKGLPIEIILMSSWRAILNAISNQEISPEQAKGLIEWVFEKGIY</sequence>
<dbReference type="PRINTS" id="PR00455">
    <property type="entry name" value="HTHTETR"/>
</dbReference>
<evidence type="ECO:0000256" key="1">
    <source>
        <dbReference type="ARBA" id="ARBA00022491"/>
    </source>
</evidence>
<protein>
    <submittedName>
        <fullName evidence="5">AcrR family transcriptional regulator</fullName>
    </submittedName>
</protein>
<keyword evidence="6" id="KW-1185">Reference proteome</keyword>
<dbReference type="InterPro" id="IPR001647">
    <property type="entry name" value="HTH_TetR"/>
</dbReference>
<dbReference type="PANTHER" id="PTHR43479:SF11">
    <property type="entry name" value="ACREF_ENVCD OPERON REPRESSOR-RELATED"/>
    <property type="match status" value="1"/>
</dbReference>
<accession>A0ABT9VYX4</accession>
<dbReference type="InterPro" id="IPR050624">
    <property type="entry name" value="HTH-type_Tx_Regulator"/>
</dbReference>
<name>A0ABT9VYX4_9BACI</name>
<feature type="domain" description="HTH tetR-type" evidence="4">
    <location>
        <begin position="9"/>
        <end position="69"/>
    </location>
</feature>
<dbReference type="RefSeq" id="WP_307394195.1">
    <property type="nucleotide sequence ID" value="NZ_BAAADK010000048.1"/>
</dbReference>
<feature type="DNA-binding region" description="H-T-H motif" evidence="3">
    <location>
        <begin position="32"/>
        <end position="51"/>
    </location>
</feature>
<dbReference type="EMBL" id="JAUSTY010000007">
    <property type="protein sequence ID" value="MDQ0166192.1"/>
    <property type="molecule type" value="Genomic_DNA"/>
</dbReference>
<dbReference type="PANTHER" id="PTHR43479">
    <property type="entry name" value="ACREF/ENVCD OPERON REPRESSOR-RELATED"/>
    <property type="match status" value="1"/>
</dbReference>
<comment type="caution">
    <text evidence="5">The sequence shown here is derived from an EMBL/GenBank/DDBJ whole genome shotgun (WGS) entry which is preliminary data.</text>
</comment>
<gene>
    <name evidence="5" type="ORF">J2S11_002093</name>
</gene>
<dbReference type="InterPro" id="IPR009057">
    <property type="entry name" value="Homeodomain-like_sf"/>
</dbReference>
<reference evidence="5 6" key="1">
    <citation type="submission" date="2023-07" db="EMBL/GenBank/DDBJ databases">
        <title>Genomic Encyclopedia of Type Strains, Phase IV (KMG-IV): sequencing the most valuable type-strain genomes for metagenomic binning, comparative biology and taxonomic classification.</title>
        <authorList>
            <person name="Goeker M."/>
        </authorList>
    </citation>
    <scope>NUCLEOTIDE SEQUENCE [LARGE SCALE GENOMIC DNA]</scope>
    <source>
        <strain evidence="5 6">DSM 12751</strain>
    </source>
</reference>
<dbReference type="SUPFAM" id="SSF46689">
    <property type="entry name" value="Homeodomain-like"/>
    <property type="match status" value="1"/>
</dbReference>
<evidence type="ECO:0000256" key="3">
    <source>
        <dbReference type="PROSITE-ProRule" id="PRU00335"/>
    </source>
</evidence>
<evidence type="ECO:0000313" key="6">
    <source>
        <dbReference type="Proteomes" id="UP001235840"/>
    </source>
</evidence>
<keyword evidence="1" id="KW-0678">Repressor</keyword>
<evidence type="ECO:0000256" key="2">
    <source>
        <dbReference type="ARBA" id="ARBA00023125"/>
    </source>
</evidence>
<proteinExistence type="predicted"/>
<dbReference type="Pfam" id="PF00440">
    <property type="entry name" value="TetR_N"/>
    <property type="match status" value="1"/>
</dbReference>
<evidence type="ECO:0000259" key="4">
    <source>
        <dbReference type="PROSITE" id="PS50977"/>
    </source>
</evidence>
<keyword evidence="2 3" id="KW-0238">DNA-binding</keyword>